<sequence>MYGLASMVSELLAHGAEIDAEDRHGLTPLLVAVQRGNLEAVQTFVSRGAKTDITDDQGHSLLDIARILGHTNTYLWLERQMTS</sequence>
<dbReference type="Pfam" id="PF12796">
    <property type="entry name" value="Ank_2"/>
    <property type="match status" value="1"/>
</dbReference>
<name>A0AAJ0GRS6_9PEZI</name>
<dbReference type="EMBL" id="JAUDZG010000005">
    <property type="protein sequence ID" value="KAK3304902.1"/>
    <property type="molecule type" value="Genomic_DNA"/>
</dbReference>
<dbReference type="InterPro" id="IPR039323">
    <property type="entry name" value="ANKRD_45/46/60"/>
</dbReference>
<evidence type="ECO:0000256" key="1">
    <source>
        <dbReference type="PROSITE-ProRule" id="PRU00023"/>
    </source>
</evidence>
<dbReference type="InterPro" id="IPR002110">
    <property type="entry name" value="Ankyrin_rpt"/>
</dbReference>
<dbReference type="RefSeq" id="XP_062720682.1">
    <property type="nucleotide sequence ID" value="XM_062869657.1"/>
</dbReference>
<reference evidence="2" key="1">
    <citation type="journal article" date="2023" name="Mol. Phylogenet. Evol.">
        <title>Genome-scale phylogeny and comparative genomics of the fungal order Sordariales.</title>
        <authorList>
            <person name="Hensen N."/>
            <person name="Bonometti L."/>
            <person name="Westerberg I."/>
            <person name="Brannstrom I.O."/>
            <person name="Guillou S."/>
            <person name="Cros-Aarteil S."/>
            <person name="Calhoun S."/>
            <person name="Haridas S."/>
            <person name="Kuo A."/>
            <person name="Mondo S."/>
            <person name="Pangilinan J."/>
            <person name="Riley R."/>
            <person name="LaButti K."/>
            <person name="Andreopoulos B."/>
            <person name="Lipzen A."/>
            <person name="Chen C."/>
            <person name="Yan M."/>
            <person name="Daum C."/>
            <person name="Ng V."/>
            <person name="Clum A."/>
            <person name="Steindorff A."/>
            <person name="Ohm R.A."/>
            <person name="Martin F."/>
            <person name="Silar P."/>
            <person name="Natvig D.O."/>
            <person name="Lalanne C."/>
            <person name="Gautier V."/>
            <person name="Ament-Velasquez S.L."/>
            <person name="Kruys A."/>
            <person name="Hutchinson M.I."/>
            <person name="Powell A.J."/>
            <person name="Barry K."/>
            <person name="Miller A.N."/>
            <person name="Grigoriev I.V."/>
            <person name="Debuchy R."/>
            <person name="Gladieux P."/>
            <person name="Hiltunen Thoren M."/>
            <person name="Johannesson H."/>
        </authorList>
    </citation>
    <scope>NUCLEOTIDE SEQUENCE</scope>
    <source>
        <strain evidence="2">CBS 333.67</strain>
    </source>
</reference>
<dbReference type="PROSITE" id="PS50088">
    <property type="entry name" value="ANK_REPEAT"/>
    <property type="match status" value="1"/>
</dbReference>
<dbReference type="GeneID" id="87888486"/>
<dbReference type="PANTHER" id="PTHR22677">
    <property type="entry name" value="ANKYRIN REPEAT DOMAIN-CONTAINING PROTEIN 60"/>
    <property type="match status" value="1"/>
</dbReference>
<accession>A0AAJ0GRS6</accession>
<dbReference type="SMART" id="SM00248">
    <property type="entry name" value="ANK"/>
    <property type="match status" value="1"/>
</dbReference>
<dbReference type="SUPFAM" id="SSF48403">
    <property type="entry name" value="Ankyrin repeat"/>
    <property type="match status" value="1"/>
</dbReference>
<keyword evidence="1" id="KW-0040">ANK repeat</keyword>
<dbReference type="Proteomes" id="UP001273166">
    <property type="component" value="Unassembled WGS sequence"/>
</dbReference>
<keyword evidence="3" id="KW-1185">Reference proteome</keyword>
<proteinExistence type="predicted"/>
<evidence type="ECO:0000313" key="2">
    <source>
        <dbReference type="EMBL" id="KAK3304902.1"/>
    </source>
</evidence>
<reference evidence="2" key="2">
    <citation type="submission" date="2023-06" db="EMBL/GenBank/DDBJ databases">
        <authorList>
            <consortium name="Lawrence Berkeley National Laboratory"/>
            <person name="Mondo S.J."/>
            <person name="Hensen N."/>
            <person name="Bonometti L."/>
            <person name="Westerberg I."/>
            <person name="Brannstrom I.O."/>
            <person name="Guillou S."/>
            <person name="Cros-Aarteil S."/>
            <person name="Calhoun S."/>
            <person name="Haridas S."/>
            <person name="Kuo A."/>
            <person name="Pangilinan J."/>
            <person name="Riley R."/>
            <person name="Labutti K."/>
            <person name="Andreopoulos B."/>
            <person name="Lipzen A."/>
            <person name="Chen C."/>
            <person name="Yanf M."/>
            <person name="Daum C."/>
            <person name="Ng V."/>
            <person name="Clum A."/>
            <person name="Steindorff A."/>
            <person name="Ohm R."/>
            <person name="Martin F."/>
            <person name="Silar P."/>
            <person name="Natvig D."/>
            <person name="Lalanne C."/>
            <person name="Gautier V."/>
            <person name="Ament-Velasquez S.L."/>
            <person name="Kruys A."/>
            <person name="Hutchinson M.I."/>
            <person name="Powell A.J."/>
            <person name="Barry K."/>
            <person name="Miller A.N."/>
            <person name="Grigoriev I.V."/>
            <person name="Debuchy R."/>
            <person name="Gladieux P."/>
            <person name="Thoren M.H."/>
            <person name="Johannesson H."/>
        </authorList>
    </citation>
    <scope>NUCLEOTIDE SEQUENCE</scope>
    <source>
        <strain evidence="2">CBS 333.67</strain>
    </source>
</reference>
<dbReference type="PROSITE" id="PS50297">
    <property type="entry name" value="ANK_REP_REGION"/>
    <property type="match status" value="1"/>
</dbReference>
<protein>
    <submittedName>
        <fullName evidence="2">Ankyrin repeat-containing domain protein</fullName>
    </submittedName>
</protein>
<dbReference type="Gene3D" id="1.25.40.20">
    <property type="entry name" value="Ankyrin repeat-containing domain"/>
    <property type="match status" value="1"/>
</dbReference>
<evidence type="ECO:0000313" key="3">
    <source>
        <dbReference type="Proteomes" id="UP001273166"/>
    </source>
</evidence>
<organism evidence="2 3">
    <name type="scientific">Chaetomium strumarium</name>
    <dbReference type="NCBI Taxonomy" id="1170767"/>
    <lineage>
        <taxon>Eukaryota</taxon>
        <taxon>Fungi</taxon>
        <taxon>Dikarya</taxon>
        <taxon>Ascomycota</taxon>
        <taxon>Pezizomycotina</taxon>
        <taxon>Sordariomycetes</taxon>
        <taxon>Sordariomycetidae</taxon>
        <taxon>Sordariales</taxon>
        <taxon>Chaetomiaceae</taxon>
        <taxon>Chaetomium</taxon>
    </lineage>
</organism>
<dbReference type="PANTHER" id="PTHR22677:SF4">
    <property type="entry name" value="USHER SYNDROME TYPE-1G PROTEIN-LIKE PROTEIN"/>
    <property type="match status" value="1"/>
</dbReference>
<gene>
    <name evidence="2" type="ORF">B0T15DRAFT_538001</name>
</gene>
<feature type="repeat" description="ANK" evidence="1">
    <location>
        <begin position="24"/>
        <end position="56"/>
    </location>
</feature>
<dbReference type="AlphaFoldDB" id="A0AAJ0GRS6"/>
<comment type="caution">
    <text evidence="2">The sequence shown here is derived from an EMBL/GenBank/DDBJ whole genome shotgun (WGS) entry which is preliminary data.</text>
</comment>
<dbReference type="InterPro" id="IPR036770">
    <property type="entry name" value="Ankyrin_rpt-contain_sf"/>
</dbReference>